<reference evidence="4" key="1">
    <citation type="submission" date="2024-07" db="EMBL/GenBank/DDBJ databases">
        <title>Two chromosome-level genome assemblies of Korean endemic species Abeliophyllum distichum and Forsythia ovata (Oleaceae).</title>
        <authorList>
            <person name="Jang H."/>
        </authorList>
    </citation>
    <scope>NUCLEOTIDE SEQUENCE [LARGE SCALE GENOMIC DNA]</scope>
</reference>
<dbReference type="EMBL" id="JBFOLJ010000015">
    <property type="protein sequence ID" value="KAL2472610.1"/>
    <property type="molecule type" value="Genomic_DNA"/>
</dbReference>
<accession>A0ABD1Q8R8</accession>
<keyword evidence="2" id="KW-0472">Membrane</keyword>
<dbReference type="Proteomes" id="UP001604277">
    <property type="component" value="Unassembled WGS sequence"/>
</dbReference>
<feature type="compositionally biased region" description="Basic residues" evidence="1">
    <location>
        <begin position="41"/>
        <end position="50"/>
    </location>
</feature>
<protein>
    <submittedName>
        <fullName evidence="3">Uncharacterized protein</fullName>
    </submittedName>
</protein>
<feature type="region of interest" description="Disordered" evidence="1">
    <location>
        <begin position="66"/>
        <end position="90"/>
    </location>
</feature>
<organism evidence="3 4">
    <name type="scientific">Forsythia ovata</name>
    <dbReference type="NCBI Taxonomy" id="205694"/>
    <lineage>
        <taxon>Eukaryota</taxon>
        <taxon>Viridiplantae</taxon>
        <taxon>Streptophyta</taxon>
        <taxon>Embryophyta</taxon>
        <taxon>Tracheophyta</taxon>
        <taxon>Spermatophyta</taxon>
        <taxon>Magnoliopsida</taxon>
        <taxon>eudicotyledons</taxon>
        <taxon>Gunneridae</taxon>
        <taxon>Pentapetalae</taxon>
        <taxon>asterids</taxon>
        <taxon>lamiids</taxon>
        <taxon>Lamiales</taxon>
        <taxon>Oleaceae</taxon>
        <taxon>Forsythieae</taxon>
        <taxon>Forsythia</taxon>
    </lineage>
</organism>
<dbReference type="InterPro" id="IPR040411">
    <property type="entry name" value="At5g23160-like"/>
</dbReference>
<feature type="region of interest" description="Disordered" evidence="1">
    <location>
        <begin position="27"/>
        <end position="50"/>
    </location>
</feature>
<evidence type="ECO:0000256" key="2">
    <source>
        <dbReference type="SAM" id="Phobius"/>
    </source>
</evidence>
<dbReference type="PANTHER" id="PTHR34379">
    <property type="entry name" value="OS07G0553800 PROTEIN"/>
    <property type="match status" value="1"/>
</dbReference>
<keyword evidence="2" id="KW-1133">Transmembrane helix</keyword>
<keyword evidence="4" id="KW-1185">Reference proteome</keyword>
<gene>
    <name evidence="3" type="ORF">Fot_48346</name>
</gene>
<dbReference type="PANTHER" id="PTHR34379:SF6">
    <property type="entry name" value="PROTEIN 3F"/>
    <property type="match status" value="1"/>
</dbReference>
<proteinExistence type="predicted"/>
<feature type="transmembrane region" description="Helical" evidence="2">
    <location>
        <begin position="174"/>
        <end position="197"/>
    </location>
</feature>
<dbReference type="AlphaFoldDB" id="A0ABD1Q8R8"/>
<evidence type="ECO:0000313" key="4">
    <source>
        <dbReference type="Proteomes" id="UP001604277"/>
    </source>
</evidence>
<name>A0ABD1Q8R8_9LAMI</name>
<evidence type="ECO:0000256" key="1">
    <source>
        <dbReference type="SAM" id="MobiDB-lite"/>
    </source>
</evidence>
<keyword evidence="2" id="KW-0812">Transmembrane</keyword>
<comment type="caution">
    <text evidence="3">The sequence shown here is derived from an EMBL/GenBank/DDBJ whole genome shotgun (WGS) entry which is preliminary data.</text>
</comment>
<sequence length="344" mass="39326">MMMDVPVKNREWRKFFLCFKPETADDGLVKPASSEDESSRKNKKKTHRSFSRAMKAVLFETSLMKKIQGKKSRKNSFRSNSNLSSKSEKTVKKTVSYKELSNPKEIFRTNSNYSSSLFSSNPSSRSTSISSNTFASSISSNPRSLSEIKRSASFDFQNLNINKQVSKKGIVESYAGICIFLVSLFSLVIWGKVFAILTCTSTCLFFGPRPRVESPVNDVYTEEHKKRVIMEGMLERNRSSKLRLTNPEEWRPSPLVRHPGKSRCGHSLYTLRPDIRRFSSLWTTAFQHSYCLPTLNIAFQQEILPSRYRGDSNSRSSVENPHVLPLHHARGGLISYSLFEERFV</sequence>
<evidence type="ECO:0000313" key="3">
    <source>
        <dbReference type="EMBL" id="KAL2472610.1"/>
    </source>
</evidence>
<feature type="compositionally biased region" description="Basic residues" evidence="1">
    <location>
        <begin position="67"/>
        <end position="76"/>
    </location>
</feature>